<keyword evidence="9" id="KW-1185">Reference proteome</keyword>
<keyword evidence="4" id="KW-0547">Nucleotide-binding</keyword>
<dbReference type="GO" id="GO:0006952">
    <property type="term" value="P:defense response"/>
    <property type="evidence" value="ECO:0007669"/>
    <property type="project" value="UniProtKB-KW"/>
</dbReference>
<feature type="coiled-coil region" evidence="6">
    <location>
        <begin position="45"/>
        <end position="79"/>
    </location>
</feature>
<dbReference type="AlphaFoldDB" id="A0A9E7GF97"/>
<accession>A0A9E7GF97</accession>
<keyword evidence="3" id="KW-0677">Repeat</keyword>
<feature type="domain" description="Disease resistance N-terminal" evidence="7">
    <location>
        <begin position="3"/>
        <end position="84"/>
    </location>
</feature>
<dbReference type="Proteomes" id="UP001055439">
    <property type="component" value="Chromosome 6"/>
</dbReference>
<evidence type="ECO:0000313" key="9">
    <source>
        <dbReference type="Proteomes" id="UP001055439"/>
    </source>
</evidence>
<evidence type="ECO:0000256" key="3">
    <source>
        <dbReference type="ARBA" id="ARBA00022737"/>
    </source>
</evidence>
<evidence type="ECO:0000256" key="4">
    <source>
        <dbReference type="ARBA" id="ARBA00022741"/>
    </source>
</evidence>
<evidence type="ECO:0000256" key="1">
    <source>
        <dbReference type="ARBA" id="ARBA00008894"/>
    </source>
</evidence>
<evidence type="ECO:0000256" key="2">
    <source>
        <dbReference type="ARBA" id="ARBA00022614"/>
    </source>
</evidence>
<dbReference type="Pfam" id="PF18052">
    <property type="entry name" value="Rx_N"/>
    <property type="match status" value="1"/>
</dbReference>
<dbReference type="Gene3D" id="1.20.5.4130">
    <property type="match status" value="1"/>
</dbReference>
<proteinExistence type="inferred from homology"/>
<evidence type="ECO:0000313" key="8">
    <source>
        <dbReference type="EMBL" id="URE10914.1"/>
    </source>
</evidence>
<keyword evidence="2" id="KW-0433">Leucine-rich repeat</keyword>
<dbReference type="EMBL" id="CP097508">
    <property type="protein sequence ID" value="URE10914.1"/>
    <property type="molecule type" value="Genomic_DNA"/>
</dbReference>
<name>A0A9E7GF97_9LILI</name>
<keyword evidence="5" id="KW-0611">Plant defense</keyword>
<protein>
    <recommendedName>
        <fullName evidence="7">Disease resistance N-terminal domain-containing protein</fullName>
    </recommendedName>
</protein>
<evidence type="ECO:0000256" key="5">
    <source>
        <dbReference type="ARBA" id="ARBA00022821"/>
    </source>
</evidence>
<evidence type="ECO:0000256" key="6">
    <source>
        <dbReference type="SAM" id="Coils"/>
    </source>
</evidence>
<organism evidence="8 9">
    <name type="scientific">Musa troglodytarum</name>
    <name type="common">fe'i banana</name>
    <dbReference type="NCBI Taxonomy" id="320322"/>
    <lineage>
        <taxon>Eukaryota</taxon>
        <taxon>Viridiplantae</taxon>
        <taxon>Streptophyta</taxon>
        <taxon>Embryophyta</taxon>
        <taxon>Tracheophyta</taxon>
        <taxon>Spermatophyta</taxon>
        <taxon>Magnoliopsida</taxon>
        <taxon>Liliopsida</taxon>
        <taxon>Zingiberales</taxon>
        <taxon>Musaceae</taxon>
        <taxon>Musa</taxon>
    </lineage>
</organism>
<comment type="similarity">
    <text evidence="1">Belongs to the disease resistance NB-LRR family.</text>
</comment>
<dbReference type="InterPro" id="IPR041118">
    <property type="entry name" value="Rx_N"/>
</dbReference>
<sequence>MRRLKRKAAALAATESMRRLRLSRRLSSLVERLWIIHRVCADPEKQQVGEKKEEMEEWLKKLQEAILRADDLLHKLKLRRLPRETNAPVVAHAAREFLLRITSVFRFAADRRLRATVKAFDDLVM</sequence>
<keyword evidence="6" id="KW-0175">Coiled coil</keyword>
<dbReference type="GO" id="GO:0000166">
    <property type="term" value="F:nucleotide binding"/>
    <property type="evidence" value="ECO:0007669"/>
    <property type="project" value="UniProtKB-KW"/>
</dbReference>
<reference evidence="8" key="1">
    <citation type="submission" date="2022-05" db="EMBL/GenBank/DDBJ databases">
        <title>The Musa troglodytarum L. genome provides insights into the mechanism of non-climacteric behaviour and enrichment of carotenoids.</title>
        <authorList>
            <person name="Wang J."/>
        </authorList>
    </citation>
    <scope>NUCLEOTIDE SEQUENCE</scope>
    <source>
        <tissue evidence="8">Leaf</tissue>
    </source>
</reference>
<evidence type="ECO:0000259" key="7">
    <source>
        <dbReference type="Pfam" id="PF18052"/>
    </source>
</evidence>
<gene>
    <name evidence="8" type="ORF">MUK42_33393</name>
</gene>